<dbReference type="Pfam" id="PF23552">
    <property type="entry name" value="ParB_C"/>
    <property type="match status" value="1"/>
</dbReference>
<accession>A0A923RXE6</accession>
<dbReference type="Gene3D" id="1.10.10.2830">
    <property type="match status" value="1"/>
</dbReference>
<protein>
    <submittedName>
        <fullName evidence="6">ParB/RepB/Spo0J family partition protein</fullName>
    </submittedName>
</protein>
<evidence type="ECO:0000256" key="2">
    <source>
        <dbReference type="ARBA" id="ARBA00006295"/>
    </source>
</evidence>
<dbReference type="InterPro" id="IPR041468">
    <property type="entry name" value="HTH_ParB/Spo0J"/>
</dbReference>
<dbReference type="AlphaFoldDB" id="A0A923RXE6"/>
<sequence length="291" mass="31664">MSSTKRGLGGGLSNLFGGDVTDLSAAGAAAGGVTQLSLSRIEPNPNQPRKVFDPNALEELAESIRLHGVITPITVRAGEKSGYYQIIAGERRWRAARMAGLKEIPAMVLEARESEIMELALIENLQRQDLNPIEEAEGYDLLMRQFGLTQEEVARRVVKSRPAVANALRLLALPDEVRVMVSEGKLSGGHARAVLAVSEADKRVEAARQMAGMTVRQAEALAKKLNKKPVQKTESAVFSVDYLSEAARELESVLGRKVSIQQGKTSGTLTLEYYGSDDLERLIEALRSLRV</sequence>
<evidence type="ECO:0000313" key="6">
    <source>
        <dbReference type="EMBL" id="MBC5724305.1"/>
    </source>
</evidence>
<comment type="similarity">
    <text evidence="2">Belongs to the ParB family.</text>
</comment>
<dbReference type="PANTHER" id="PTHR33375">
    <property type="entry name" value="CHROMOSOME-PARTITIONING PROTEIN PARB-RELATED"/>
    <property type="match status" value="1"/>
</dbReference>
<dbReference type="GO" id="GO:0007059">
    <property type="term" value="P:chromosome segregation"/>
    <property type="evidence" value="ECO:0007669"/>
    <property type="project" value="UniProtKB-KW"/>
</dbReference>
<keyword evidence="3" id="KW-0159">Chromosome partition</keyword>
<comment type="subcellular location">
    <subcellularLocation>
        <location evidence="1">Cytoplasm</location>
        <location evidence="1">Nucleoid</location>
    </subcellularLocation>
</comment>
<dbReference type="InterPro" id="IPR003115">
    <property type="entry name" value="ParB_N"/>
</dbReference>
<dbReference type="FunFam" id="3.90.1530.30:FF:000001">
    <property type="entry name" value="Chromosome partitioning protein ParB"/>
    <property type="match status" value="1"/>
</dbReference>
<dbReference type="Pfam" id="PF17762">
    <property type="entry name" value="HTH_ParB"/>
    <property type="match status" value="1"/>
</dbReference>
<dbReference type="GO" id="GO:0009295">
    <property type="term" value="C:nucleoid"/>
    <property type="evidence" value="ECO:0007669"/>
    <property type="project" value="UniProtKB-SubCell"/>
</dbReference>
<name>A0A923RXE6_9FIRM</name>
<proteinExistence type="inferred from homology"/>
<dbReference type="GO" id="GO:0003677">
    <property type="term" value="F:DNA binding"/>
    <property type="evidence" value="ECO:0007669"/>
    <property type="project" value="UniProtKB-KW"/>
</dbReference>
<evidence type="ECO:0000313" key="7">
    <source>
        <dbReference type="Proteomes" id="UP000606499"/>
    </source>
</evidence>
<keyword evidence="7" id="KW-1185">Reference proteome</keyword>
<dbReference type="Gene3D" id="3.90.1530.30">
    <property type="match status" value="1"/>
</dbReference>
<dbReference type="RefSeq" id="WP_054326584.1">
    <property type="nucleotide sequence ID" value="NZ_JACOPL010000002.1"/>
</dbReference>
<evidence type="ECO:0000259" key="5">
    <source>
        <dbReference type="SMART" id="SM00470"/>
    </source>
</evidence>
<dbReference type="InterPro" id="IPR050336">
    <property type="entry name" value="Chromosome_partition/occlusion"/>
</dbReference>
<dbReference type="NCBIfam" id="TIGR00180">
    <property type="entry name" value="parB_part"/>
    <property type="match status" value="1"/>
</dbReference>
<dbReference type="SUPFAM" id="SSF110849">
    <property type="entry name" value="ParB/Sulfiredoxin"/>
    <property type="match status" value="1"/>
</dbReference>
<feature type="domain" description="ParB-like N-terminal" evidence="5">
    <location>
        <begin position="34"/>
        <end position="125"/>
    </location>
</feature>
<dbReference type="InterPro" id="IPR004437">
    <property type="entry name" value="ParB/RepB/Spo0J"/>
</dbReference>
<dbReference type="CDD" id="cd16393">
    <property type="entry name" value="SPO0J_N"/>
    <property type="match status" value="1"/>
</dbReference>
<dbReference type="Pfam" id="PF02195">
    <property type="entry name" value="ParB_N"/>
    <property type="match status" value="1"/>
</dbReference>
<dbReference type="PANTHER" id="PTHR33375:SF1">
    <property type="entry name" value="CHROMOSOME-PARTITIONING PROTEIN PARB-RELATED"/>
    <property type="match status" value="1"/>
</dbReference>
<dbReference type="SMART" id="SM00470">
    <property type="entry name" value="ParB"/>
    <property type="match status" value="1"/>
</dbReference>
<dbReference type="InterPro" id="IPR036086">
    <property type="entry name" value="ParB/Sulfiredoxin_sf"/>
</dbReference>
<evidence type="ECO:0000256" key="4">
    <source>
        <dbReference type="ARBA" id="ARBA00023125"/>
    </source>
</evidence>
<dbReference type="EMBL" id="JACOPL010000002">
    <property type="protein sequence ID" value="MBC5724305.1"/>
    <property type="molecule type" value="Genomic_DNA"/>
</dbReference>
<comment type="caution">
    <text evidence="6">The sequence shown here is derived from an EMBL/GenBank/DDBJ whole genome shotgun (WGS) entry which is preliminary data.</text>
</comment>
<dbReference type="InterPro" id="IPR057240">
    <property type="entry name" value="ParB_dimer_C"/>
</dbReference>
<reference evidence="6" key="1">
    <citation type="submission" date="2020-08" db="EMBL/GenBank/DDBJ databases">
        <title>Genome public.</title>
        <authorList>
            <person name="Liu C."/>
            <person name="Sun Q."/>
        </authorList>
    </citation>
    <scope>NUCLEOTIDE SEQUENCE</scope>
    <source>
        <strain evidence="6">NSJ-28</strain>
    </source>
</reference>
<dbReference type="GO" id="GO:0005694">
    <property type="term" value="C:chromosome"/>
    <property type="evidence" value="ECO:0007669"/>
    <property type="project" value="TreeGrafter"/>
</dbReference>
<dbReference type="Proteomes" id="UP000606499">
    <property type="component" value="Unassembled WGS sequence"/>
</dbReference>
<organism evidence="6 7">
    <name type="scientific">Agathobaculum faecis</name>
    <dbReference type="NCBI Taxonomy" id="2763013"/>
    <lineage>
        <taxon>Bacteria</taxon>
        <taxon>Bacillati</taxon>
        <taxon>Bacillota</taxon>
        <taxon>Clostridia</taxon>
        <taxon>Eubacteriales</taxon>
        <taxon>Butyricicoccaceae</taxon>
        <taxon>Agathobaculum</taxon>
    </lineage>
</organism>
<gene>
    <name evidence="6" type="ORF">H8S45_02325</name>
</gene>
<evidence type="ECO:0000256" key="1">
    <source>
        <dbReference type="ARBA" id="ARBA00004453"/>
    </source>
</evidence>
<keyword evidence="4" id="KW-0238">DNA-binding</keyword>
<dbReference type="FunFam" id="1.10.10.2830:FF:000001">
    <property type="entry name" value="Chromosome partitioning protein ParB"/>
    <property type="match status" value="1"/>
</dbReference>
<evidence type="ECO:0000256" key="3">
    <source>
        <dbReference type="ARBA" id="ARBA00022829"/>
    </source>
</evidence>